<dbReference type="AlphaFoldDB" id="A0A5B7HQV0"/>
<keyword evidence="2" id="KW-1185">Reference proteome</keyword>
<evidence type="ECO:0000313" key="1">
    <source>
        <dbReference type="EMBL" id="MPC73662.1"/>
    </source>
</evidence>
<name>A0A5B7HQV0_PORTR</name>
<dbReference type="EMBL" id="VSRR010037252">
    <property type="protein sequence ID" value="MPC73662.1"/>
    <property type="molecule type" value="Genomic_DNA"/>
</dbReference>
<accession>A0A5B7HQV0</accession>
<comment type="caution">
    <text evidence="1">The sequence shown here is derived from an EMBL/GenBank/DDBJ whole genome shotgun (WGS) entry which is preliminary data.</text>
</comment>
<gene>
    <name evidence="1" type="ORF">E2C01_067999</name>
</gene>
<evidence type="ECO:0000313" key="2">
    <source>
        <dbReference type="Proteomes" id="UP000324222"/>
    </source>
</evidence>
<sequence>MCGRAAAAEQVGRDVPCFSEAIIPASAAPQEPQLIRLSIRGSQPHTAAARMSVPWPHTARRSLYRQRVKRNHKFCESFGRGGVPACSG</sequence>
<reference evidence="1 2" key="1">
    <citation type="submission" date="2019-05" db="EMBL/GenBank/DDBJ databases">
        <title>Another draft genome of Portunus trituberculatus and its Hox gene families provides insights of decapod evolution.</title>
        <authorList>
            <person name="Jeong J.-H."/>
            <person name="Song I."/>
            <person name="Kim S."/>
            <person name="Choi T."/>
            <person name="Kim D."/>
            <person name="Ryu S."/>
            <person name="Kim W."/>
        </authorList>
    </citation>
    <scope>NUCLEOTIDE SEQUENCE [LARGE SCALE GENOMIC DNA]</scope>
    <source>
        <tissue evidence="1">Muscle</tissue>
    </source>
</reference>
<dbReference type="Proteomes" id="UP000324222">
    <property type="component" value="Unassembled WGS sequence"/>
</dbReference>
<protein>
    <submittedName>
        <fullName evidence="1">Uncharacterized protein</fullName>
    </submittedName>
</protein>
<organism evidence="1 2">
    <name type="scientific">Portunus trituberculatus</name>
    <name type="common">Swimming crab</name>
    <name type="synonym">Neptunus trituberculatus</name>
    <dbReference type="NCBI Taxonomy" id="210409"/>
    <lineage>
        <taxon>Eukaryota</taxon>
        <taxon>Metazoa</taxon>
        <taxon>Ecdysozoa</taxon>
        <taxon>Arthropoda</taxon>
        <taxon>Crustacea</taxon>
        <taxon>Multicrustacea</taxon>
        <taxon>Malacostraca</taxon>
        <taxon>Eumalacostraca</taxon>
        <taxon>Eucarida</taxon>
        <taxon>Decapoda</taxon>
        <taxon>Pleocyemata</taxon>
        <taxon>Brachyura</taxon>
        <taxon>Eubrachyura</taxon>
        <taxon>Portunoidea</taxon>
        <taxon>Portunidae</taxon>
        <taxon>Portuninae</taxon>
        <taxon>Portunus</taxon>
    </lineage>
</organism>
<proteinExistence type="predicted"/>